<dbReference type="Gene3D" id="3.40.50.1820">
    <property type="entry name" value="alpha/beta hydrolase"/>
    <property type="match status" value="1"/>
</dbReference>
<organism evidence="6 7">
    <name type="scientific">Polaribacter ponticola</name>
    <dbReference type="NCBI Taxonomy" id="2978475"/>
    <lineage>
        <taxon>Bacteria</taxon>
        <taxon>Pseudomonadati</taxon>
        <taxon>Bacteroidota</taxon>
        <taxon>Flavobacteriia</taxon>
        <taxon>Flavobacteriales</taxon>
        <taxon>Flavobacteriaceae</taxon>
    </lineage>
</organism>
<feature type="domain" description="Glycoside hydrolase family 31 N-terminal" evidence="3">
    <location>
        <begin position="412"/>
        <end position="583"/>
    </location>
</feature>
<dbReference type="EMBL" id="JAOSLC020000003">
    <property type="protein sequence ID" value="MDD7914331.1"/>
    <property type="molecule type" value="Genomic_DNA"/>
</dbReference>
<dbReference type="RefSeq" id="WP_274270312.1">
    <property type="nucleotide sequence ID" value="NZ_JAOSLC020000003.1"/>
</dbReference>
<feature type="domain" description="Glycoside hydrolase family 31 TIM barrel" evidence="2">
    <location>
        <begin position="627"/>
        <end position="946"/>
    </location>
</feature>
<evidence type="ECO:0000256" key="1">
    <source>
        <dbReference type="ARBA" id="ARBA00007806"/>
    </source>
</evidence>
<sequence length="1139" mass="130192">MKNILHILILFIGFNFYGQVTIVVEEYPKESSKESPIFISGDFEGWSGGKKEYQLQKTGNKYSIALPKTGNNINFKFTQGSWSSVESDKKGLSLGNRTYVFNKENDTLKVAIANWSHLFKKVKTTSTASKNVSILKTDFYIPQLNAKRRVWLYLPTDYAASKEKYAVVYMHDGQNLFDKSTSGYGEWNVDETLDKLYREKGLKLIVVGVDHGGSERLNEYSPFKNEKYGGGKGDAYLDFVVNTLKPHIDANYRTLSDKKNTGIMGSSMGGLISHYAALKYPKVFGKVGVYSPSFWFSPKINKYSIENGNLKDTKMYFLAGGKEGTNVAYNEISKTVTDMNSVISELKNSGFTKDNIKSKVVAEGKHNEKLWSTNFEETILWLFKDALKERSFMNAKFVENQLEINVSDGVCKMHFYQPEIIETSFIPKGEVFKKDSHAVVLNTVFNEVKYIENSNNLVFSSAGITVKINKQPFKISYFYKDEEITSEKRGYYKSMHEPLDLVKSNIIADNTEKIQFNLSSEEVLFGAGSRALGMNRRGYRLPLYNRAHYGYESHSELMNFTLPIVISSKKYMLHFDNAPIGYLDLDSNKENSLTYETISGRKTYQVIVGNSWQNLIENYTNLTGKQPLPARWTLGNFSSRFGYHSQQETEATITKFKQEEIPVDAVILDLYWFGKTLKGTMGNLEVYKDSFPDMKGMISGLKNKGVKTVLITEPFILSNSKKWNEAVEKDILAKDSIGNSAKYDFYFGNTGIVDIYKKEGKQWFWNIYKDILNLGAKGLWGDLGEPEVHPNWVQHATGSADEIHNIYGHDWARLIYEGYKEEYPNERPFILMRAGAAGSQRFGMIPWSGDVNRTWGGLQSQPEIALQMGMQGLGYMHSDLGGFAGNNLDDNLYTRWLQYGVFQPVFRPHAQEEVPSEPVFRSEKSKRLAKKAIELRYKLLPYNYNLAFENNQKGTPLMRPIFYEEDDVKLMTNSASYLWGKDFLITPILKDSVKTKEIYFPKTASWVNFYTDEKIEGGITKTVKVEENSIPTYVRNGTFILMTEIVQTTDNYKADKLELHYYFNASKKESKRTFYNDDGLTANAFEKGKYELLEFEAKISKEYLEIDFEAELGANWKSSKKEISLIIHNLNSVPKKIKS</sequence>
<comment type="similarity">
    <text evidence="1">Belongs to the glycosyl hydrolase 31 family.</text>
</comment>
<feature type="domain" description="Glycosyl hydrolase family 31 C-terminal" evidence="5">
    <location>
        <begin position="954"/>
        <end position="1039"/>
    </location>
</feature>
<gene>
    <name evidence="6" type="ORF">N5A56_007805</name>
</gene>
<dbReference type="Pfam" id="PF01055">
    <property type="entry name" value="Glyco_hydro_31_2nd"/>
    <property type="match status" value="1"/>
</dbReference>
<dbReference type="InterPro" id="IPR013780">
    <property type="entry name" value="Glyco_hydro_b"/>
</dbReference>
<dbReference type="InterPro" id="IPR000322">
    <property type="entry name" value="Glyco_hydro_31_TIM"/>
</dbReference>
<evidence type="ECO:0000259" key="3">
    <source>
        <dbReference type="Pfam" id="PF13802"/>
    </source>
</evidence>
<dbReference type="InterPro" id="IPR048395">
    <property type="entry name" value="Glyco_hydro_31_C"/>
</dbReference>
<evidence type="ECO:0000259" key="2">
    <source>
        <dbReference type="Pfam" id="PF01055"/>
    </source>
</evidence>
<dbReference type="PANTHER" id="PTHR43863">
    <property type="entry name" value="HYDROLASE, PUTATIVE (AFU_ORTHOLOGUE AFUA_1G03140)-RELATED"/>
    <property type="match status" value="1"/>
</dbReference>
<dbReference type="Gene3D" id="2.60.40.1760">
    <property type="entry name" value="glycosyl hydrolase (family 31)"/>
    <property type="match status" value="1"/>
</dbReference>
<evidence type="ECO:0000259" key="5">
    <source>
        <dbReference type="Pfam" id="PF21365"/>
    </source>
</evidence>
<dbReference type="Pfam" id="PF21365">
    <property type="entry name" value="Glyco_hydro_31_3rd"/>
    <property type="match status" value="1"/>
</dbReference>
<dbReference type="Pfam" id="PF00756">
    <property type="entry name" value="Esterase"/>
    <property type="match status" value="1"/>
</dbReference>
<dbReference type="SUPFAM" id="SSF51445">
    <property type="entry name" value="(Trans)glycosidases"/>
    <property type="match status" value="1"/>
</dbReference>
<name>A0ABT5S8A2_9FLAO</name>
<dbReference type="CDD" id="cd06598">
    <property type="entry name" value="GH31_transferase_CtsZ"/>
    <property type="match status" value="1"/>
</dbReference>
<accession>A0ABT5S8A2</accession>
<dbReference type="Gene3D" id="3.20.20.80">
    <property type="entry name" value="Glycosidases"/>
    <property type="match status" value="1"/>
</dbReference>
<dbReference type="Proteomes" id="UP001151478">
    <property type="component" value="Unassembled WGS sequence"/>
</dbReference>
<dbReference type="InterPro" id="IPR029058">
    <property type="entry name" value="AB_hydrolase_fold"/>
</dbReference>
<evidence type="ECO:0000313" key="6">
    <source>
        <dbReference type="EMBL" id="MDD7914331.1"/>
    </source>
</evidence>
<dbReference type="Gene3D" id="2.60.40.1180">
    <property type="entry name" value="Golgi alpha-mannosidase II"/>
    <property type="match status" value="2"/>
</dbReference>
<dbReference type="SUPFAM" id="SSF53474">
    <property type="entry name" value="alpha/beta-Hydrolases"/>
    <property type="match status" value="1"/>
</dbReference>
<dbReference type="InterPro" id="IPR000801">
    <property type="entry name" value="Esterase-like"/>
</dbReference>
<feature type="domain" description="DUF5110" evidence="4">
    <location>
        <begin position="1057"/>
        <end position="1129"/>
    </location>
</feature>
<dbReference type="InterPro" id="IPR033403">
    <property type="entry name" value="DUF5110"/>
</dbReference>
<comment type="caution">
    <text evidence="6">The sequence shown here is derived from an EMBL/GenBank/DDBJ whole genome shotgun (WGS) entry which is preliminary data.</text>
</comment>
<proteinExistence type="inferred from homology"/>
<dbReference type="Pfam" id="PF13802">
    <property type="entry name" value="Gal_mutarotas_2"/>
    <property type="match status" value="1"/>
</dbReference>
<dbReference type="SUPFAM" id="SSF74650">
    <property type="entry name" value="Galactose mutarotase-like"/>
    <property type="match status" value="1"/>
</dbReference>
<dbReference type="InterPro" id="IPR051816">
    <property type="entry name" value="Glycosyl_Hydrolase_31"/>
</dbReference>
<dbReference type="CDD" id="cd14752">
    <property type="entry name" value="GH31_N"/>
    <property type="match status" value="1"/>
</dbReference>
<dbReference type="InterPro" id="IPR025887">
    <property type="entry name" value="Glyco_hydro_31_N_dom"/>
</dbReference>
<keyword evidence="6" id="KW-0378">Hydrolase</keyword>
<evidence type="ECO:0000259" key="4">
    <source>
        <dbReference type="Pfam" id="PF17137"/>
    </source>
</evidence>
<evidence type="ECO:0000313" key="7">
    <source>
        <dbReference type="Proteomes" id="UP001151478"/>
    </source>
</evidence>
<dbReference type="GO" id="GO:0016787">
    <property type="term" value="F:hydrolase activity"/>
    <property type="evidence" value="ECO:0007669"/>
    <property type="project" value="UniProtKB-KW"/>
</dbReference>
<dbReference type="PANTHER" id="PTHR43863:SF2">
    <property type="entry name" value="MALTASE-GLUCOAMYLASE"/>
    <property type="match status" value="1"/>
</dbReference>
<protein>
    <submittedName>
        <fullName evidence="6">Glycoside hydrolase family 31 protein</fullName>
    </submittedName>
</protein>
<dbReference type="InterPro" id="IPR011013">
    <property type="entry name" value="Gal_mutarotase_sf_dom"/>
</dbReference>
<reference evidence="6" key="1">
    <citation type="submission" date="2023-02" db="EMBL/GenBank/DDBJ databases">
        <title>Polaribacter ponticola sp. nov., isolated from seawater.</title>
        <authorList>
            <person name="Baek J.H."/>
            <person name="Kim J.M."/>
            <person name="Choi D.G."/>
            <person name="Jeon C.O."/>
        </authorList>
    </citation>
    <scope>NUCLEOTIDE SEQUENCE</scope>
    <source>
        <strain evidence="6">MSW5</strain>
    </source>
</reference>
<dbReference type="Pfam" id="PF17137">
    <property type="entry name" value="DUF5110"/>
    <property type="match status" value="1"/>
</dbReference>
<dbReference type="SUPFAM" id="SSF51011">
    <property type="entry name" value="Glycosyl hydrolase domain"/>
    <property type="match status" value="1"/>
</dbReference>
<keyword evidence="7" id="KW-1185">Reference proteome</keyword>
<dbReference type="InterPro" id="IPR017853">
    <property type="entry name" value="GH"/>
</dbReference>